<dbReference type="KEGG" id="aht:ANTHELSMS3_04881"/>
<name>A0A222EBB3_9RHOB</name>
<organism evidence="2 3">
    <name type="scientific">Antarctobacter heliothermus</name>
    <dbReference type="NCBI Taxonomy" id="74033"/>
    <lineage>
        <taxon>Bacteria</taxon>
        <taxon>Pseudomonadati</taxon>
        <taxon>Pseudomonadota</taxon>
        <taxon>Alphaproteobacteria</taxon>
        <taxon>Rhodobacterales</taxon>
        <taxon>Roseobacteraceae</taxon>
        <taxon>Antarctobacter</taxon>
    </lineage>
</organism>
<dbReference type="RefSeq" id="WP_094037385.1">
    <property type="nucleotide sequence ID" value="NZ_CP022541.1"/>
</dbReference>
<feature type="compositionally biased region" description="Polar residues" evidence="1">
    <location>
        <begin position="58"/>
        <end position="73"/>
    </location>
</feature>
<accession>A0A222EBB3</accession>
<feature type="region of interest" description="Disordered" evidence="1">
    <location>
        <begin position="55"/>
        <end position="134"/>
    </location>
</feature>
<keyword evidence="2" id="KW-0614">Plasmid</keyword>
<evidence type="ECO:0000313" key="2">
    <source>
        <dbReference type="EMBL" id="ASP23271.1"/>
    </source>
</evidence>
<dbReference type="OrthoDB" id="7726474at2"/>
<feature type="compositionally biased region" description="Polar residues" evidence="1">
    <location>
        <begin position="106"/>
        <end position="119"/>
    </location>
</feature>
<protein>
    <submittedName>
        <fullName evidence="2">Uncharacterized protein</fullName>
    </submittedName>
</protein>
<dbReference type="AlphaFoldDB" id="A0A222EBB3"/>
<keyword evidence="3" id="KW-1185">Reference proteome</keyword>
<evidence type="ECO:0000256" key="1">
    <source>
        <dbReference type="SAM" id="MobiDB-lite"/>
    </source>
</evidence>
<gene>
    <name evidence="2" type="ORF">ANTHELSMS3_04881</name>
</gene>
<proteinExistence type="predicted"/>
<geneLocation type="plasmid" evidence="3">
    <name>psms3-1</name>
</geneLocation>
<sequence>MFTHATRSATALHTKAKRIPIYYSTLPRMRPKNVIAALAVLAALIVLDMGVSAAQADPSDTTTPLTLAQQSQQGGAGNRPARPPREALEACTKQTSGSPCGFSGPDGQQITGTCRSPQANVPLACTPADMPRKG</sequence>
<evidence type="ECO:0000313" key="3">
    <source>
        <dbReference type="Proteomes" id="UP000203589"/>
    </source>
</evidence>
<dbReference type="Proteomes" id="UP000203589">
    <property type="component" value="Plasmid pSMS3-1"/>
</dbReference>
<reference evidence="2 3" key="1">
    <citation type="submission" date="2017-07" db="EMBL/GenBank/DDBJ databases">
        <title>Genome Sequence of Antarctobacter heliothermus Strain SMS3 Isolated from a culture of the Diatom Skeletonema marinoi.</title>
        <authorList>
            <person name="Topel M."/>
            <person name="Pinder M.I.M."/>
            <person name="Johansson O.N."/>
            <person name="Kourtchenko O."/>
            <person name="Godhe A."/>
            <person name="Clarke A.K."/>
        </authorList>
    </citation>
    <scope>NUCLEOTIDE SEQUENCE [LARGE SCALE GENOMIC DNA]</scope>
    <source>
        <strain evidence="2 3">SMS3</strain>
        <plasmid evidence="3">Plasmid psms3-1</plasmid>
    </source>
</reference>
<dbReference type="EMBL" id="CP022541">
    <property type="protein sequence ID" value="ASP23271.1"/>
    <property type="molecule type" value="Genomic_DNA"/>
</dbReference>